<comment type="catalytic activity">
    <reaction evidence="2">
        <text>2 GTP = 3',3'-c-di-GMP + 2 diphosphate</text>
        <dbReference type="Rhea" id="RHEA:24898"/>
        <dbReference type="ChEBI" id="CHEBI:33019"/>
        <dbReference type="ChEBI" id="CHEBI:37565"/>
        <dbReference type="ChEBI" id="CHEBI:58805"/>
        <dbReference type="EC" id="2.7.7.65"/>
    </reaction>
</comment>
<feature type="transmembrane region" description="Helical" evidence="3">
    <location>
        <begin position="66"/>
        <end position="90"/>
    </location>
</feature>
<keyword evidence="3" id="KW-1133">Transmembrane helix</keyword>
<evidence type="ECO:0000259" key="4">
    <source>
        <dbReference type="PROSITE" id="PS50887"/>
    </source>
</evidence>
<evidence type="ECO:0000256" key="2">
    <source>
        <dbReference type="ARBA" id="ARBA00034247"/>
    </source>
</evidence>
<dbReference type="FunFam" id="3.30.70.270:FF:000001">
    <property type="entry name" value="Diguanylate cyclase domain protein"/>
    <property type="match status" value="1"/>
</dbReference>
<dbReference type="EC" id="2.7.7.65" evidence="1"/>
<evidence type="ECO:0000313" key="5">
    <source>
        <dbReference type="EMBL" id="KKB64329.1"/>
    </source>
</evidence>
<reference evidence="5 6" key="1">
    <citation type="submission" date="2015-03" db="EMBL/GenBank/DDBJ databases">
        <title>Draft Genome Sequence of Burkholderia andropogonis type strain ICMP2807, isolated from Sorghum bicolor.</title>
        <authorList>
            <person name="Lopes-Santos L."/>
            <person name="Castro D.B."/>
            <person name="Ottoboni L.M."/>
            <person name="Park D."/>
            <person name="Weirc B.S."/>
            <person name="Destefano S.A."/>
        </authorList>
    </citation>
    <scope>NUCLEOTIDE SEQUENCE [LARGE SCALE GENOMIC DNA]</scope>
    <source>
        <strain evidence="5 6">ICMP2807</strain>
    </source>
</reference>
<dbReference type="PROSITE" id="PS50887">
    <property type="entry name" value="GGDEF"/>
    <property type="match status" value="1"/>
</dbReference>
<dbReference type="InterPro" id="IPR029787">
    <property type="entry name" value="Nucleotide_cyclase"/>
</dbReference>
<dbReference type="GO" id="GO:1902201">
    <property type="term" value="P:negative regulation of bacterial-type flagellum-dependent cell motility"/>
    <property type="evidence" value="ECO:0007669"/>
    <property type="project" value="TreeGrafter"/>
</dbReference>
<feature type="domain" description="GGDEF" evidence="4">
    <location>
        <begin position="257"/>
        <end position="391"/>
    </location>
</feature>
<keyword evidence="3" id="KW-0472">Membrane</keyword>
<dbReference type="GO" id="GO:0043709">
    <property type="term" value="P:cell adhesion involved in single-species biofilm formation"/>
    <property type="evidence" value="ECO:0007669"/>
    <property type="project" value="TreeGrafter"/>
</dbReference>
<feature type="transmembrane region" description="Helical" evidence="3">
    <location>
        <begin position="6"/>
        <end position="25"/>
    </location>
</feature>
<accession>A0A0F5K370</accession>
<keyword evidence="3" id="KW-0812">Transmembrane</keyword>
<dbReference type="InterPro" id="IPR000160">
    <property type="entry name" value="GGDEF_dom"/>
</dbReference>
<feature type="transmembrane region" description="Helical" evidence="3">
    <location>
        <begin position="97"/>
        <end position="115"/>
    </location>
</feature>
<feature type="transmembrane region" description="Helical" evidence="3">
    <location>
        <begin position="121"/>
        <end position="142"/>
    </location>
</feature>
<dbReference type="InterPro" id="IPR043128">
    <property type="entry name" value="Rev_trsase/Diguanyl_cyclase"/>
</dbReference>
<keyword evidence="6" id="KW-1185">Reference proteome</keyword>
<dbReference type="RefSeq" id="WP_024904125.1">
    <property type="nucleotide sequence ID" value="NZ_CADFGU010000003.1"/>
</dbReference>
<evidence type="ECO:0000256" key="1">
    <source>
        <dbReference type="ARBA" id="ARBA00012528"/>
    </source>
</evidence>
<feature type="transmembrane region" description="Helical" evidence="3">
    <location>
        <begin position="154"/>
        <end position="177"/>
    </location>
</feature>
<dbReference type="AlphaFoldDB" id="A0A0F5K370"/>
<dbReference type="GO" id="GO:0005886">
    <property type="term" value="C:plasma membrane"/>
    <property type="evidence" value="ECO:0007669"/>
    <property type="project" value="TreeGrafter"/>
</dbReference>
<dbReference type="PANTHER" id="PTHR45138">
    <property type="entry name" value="REGULATORY COMPONENTS OF SENSORY TRANSDUCTION SYSTEM"/>
    <property type="match status" value="1"/>
</dbReference>
<dbReference type="PANTHER" id="PTHR45138:SF9">
    <property type="entry name" value="DIGUANYLATE CYCLASE DGCM-RELATED"/>
    <property type="match status" value="1"/>
</dbReference>
<protein>
    <recommendedName>
        <fullName evidence="1">diguanylate cyclase</fullName>
        <ecNumber evidence="1">2.7.7.65</ecNumber>
    </recommendedName>
</protein>
<dbReference type="Pfam" id="PF00990">
    <property type="entry name" value="GGDEF"/>
    <property type="match status" value="1"/>
</dbReference>
<dbReference type="SUPFAM" id="SSF55073">
    <property type="entry name" value="Nucleotide cyclase"/>
    <property type="match status" value="1"/>
</dbReference>
<organism evidence="5 6">
    <name type="scientific">Robbsia andropogonis</name>
    <dbReference type="NCBI Taxonomy" id="28092"/>
    <lineage>
        <taxon>Bacteria</taxon>
        <taxon>Pseudomonadati</taxon>
        <taxon>Pseudomonadota</taxon>
        <taxon>Betaproteobacteria</taxon>
        <taxon>Burkholderiales</taxon>
        <taxon>Burkholderiaceae</taxon>
        <taxon>Robbsia</taxon>
    </lineage>
</organism>
<dbReference type="SMART" id="SM00267">
    <property type="entry name" value="GGDEF"/>
    <property type="match status" value="1"/>
</dbReference>
<dbReference type="CDD" id="cd01949">
    <property type="entry name" value="GGDEF"/>
    <property type="match status" value="1"/>
</dbReference>
<comment type="caution">
    <text evidence="5">The sequence shown here is derived from an EMBL/GenBank/DDBJ whole genome shotgun (WGS) entry which is preliminary data.</text>
</comment>
<dbReference type="NCBIfam" id="TIGR00254">
    <property type="entry name" value="GGDEF"/>
    <property type="match status" value="1"/>
</dbReference>
<dbReference type="EMBL" id="LAQU01000005">
    <property type="protein sequence ID" value="KKB64329.1"/>
    <property type="molecule type" value="Genomic_DNA"/>
</dbReference>
<dbReference type="InterPro" id="IPR050469">
    <property type="entry name" value="Diguanylate_Cyclase"/>
</dbReference>
<dbReference type="STRING" id="28092.WM40_07130"/>
<dbReference type="Proteomes" id="UP000033618">
    <property type="component" value="Unassembled WGS sequence"/>
</dbReference>
<feature type="transmembrane region" description="Helical" evidence="3">
    <location>
        <begin position="37"/>
        <end position="60"/>
    </location>
</feature>
<gene>
    <name evidence="5" type="ORF">WM40_07130</name>
</gene>
<proteinExistence type="predicted"/>
<evidence type="ECO:0000256" key="3">
    <source>
        <dbReference type="SAM" id="Phobius"/>
    </source>
</evidence>
<dbReference type="PATRIC" id="fig|28092.6.peg.1687"/>
<dbReference type="OrthoDB" id="9813903at2"/>
<sequence>MHVDLLTLYLLAIGTLLASAGMTYWEHLTHPKRSKELRVLAGAYTTLAIGCAAAVLRRVLSGEAGVAGAAISNLLIVGGYLLILHGVALMHGRQYRVVSLGMLALLALTWAVAGVQGQAVMWAYVSAFPIAVASGLTAREFLRDDGTKLAPSRYIVVVVTAIHALFYIFRACILPWLAVPFGVHFLSIAGKVTMYEGVLYSVVLPMAMLRLVREESHSQLLQDSQTDYLTRLGNRRWFFEEGERIIREHTAKGQADRPTALLVFDLDHFKGINDQFGHKTGDEVLRAFAETVQEVAPSRTVLARIGGEEFAMLLPGYETFRAREVGESVARRFAESVSAQMHALGLAATVSIGLAQFGEDVPTLSDLLAAADRALYSAKSLGRNRLEVAQSLQVLRHSDDELSISRGFS</sequence>
<dbReference type="GO" id="GO:0052621">
    <property type="term" value="F:diguanylate cyclase activity"/>
    <property type="evidence" value="ECO:0007669"/>
    <property type="project" value="UniProtKB-EC"/>
</dbReference>
<name>A0A0F5K370_9BURK</name>
<dbReference type="Gene3D" id="3.30.70.270">
    <property type="match status" value="1"/>
</dbReference>
<evidence type="ECO:0000313" key="6">
    <source>
        <dbReference type="Proteomes" id="UP000033618"/>
    </source>
</evidence>